<dbReference type="GeneID" id="63835140"/>
<name>A0A9P5CJP7_CRYP1</name>
<dbReference type="Proteomes" id="UP000803844">
    <property type="component" value="Unassembled WGS sequence"/>
</dbReference>
<sequence>MSASESNREIVTYEVDPSKNPAAWGPGPVPKGMVIYKVDVIFININAGSDFTIMRTGTNESVHTAITQVTKHIARGFYRVVSLQASEYSCVVVVSTQKSQEDLERKGFPWDVEGAYDDEPVVLK</sequence>
<protein>
    <submittedName>
        <fullName evidence="1">Uncharacterized protein</fullName>
    </submittedName>
</protein>
<dbReference type="EMBL" id="MU032353">
    <property type="protein sequence ID" value="KAF3760146.1"/>
    <property type="molecule type" value="Genomic_DNA"/>
</dbReference>
<proteinExistence type="predicted"/>
<organism evidence="1 2">
    <name type="scientific">Cryphonectria parasitica (strain ATCC 38755 / EP155)</name>
    <dbReference type="NCBI Taxonomy" id="660469"/>
    <lineage>
        <taxon>Eukaryota</taxon>
        <taxon>Fungi</taxon>
        <taxon>Dikarya</taxon>
        <taxon>Ascomycota</taxon>
        <taxon>Pezizomycotina</taxon>
        <taxon>Sordariomycetes</taxon>
        <taxon>Sordariomycetidae</taxon>
        <taxon>Diaporthales</taxon>
        <taxon>Cryphonectriaceae</taxon>
        <taxon>Cryphonectria-Endothia species complex</taxon>
        <taxon>Cryphonectria</taxon>
    </lineage>
</organism>
<accession>A0A9P5CJP7</accession>
<dbReference type="OrthoDB" id="5214444at2759"/>
<gene>
    <name evidence="1" type="ORF">M406DRAFT_269494</name>
</gene>
<comment type="caution">
    <text evidence="1">The sequence shown here is derived from an EMBL/GenBank/DDBJ whole genome shotgun (WGS) entry which is preliminary data.</text>
</comment>
<evidence type="ECO:0000313" key="1">
    <source>
        <dbReference type="EMBL" id="KAF3760146.1"/>
    </source>
</evidence>
<dbReference type="AlphaFoldDB" id="A0A9P5CJP7"/>
<keyword evidence="2" id="KW-1185">Reference proteome</keyword>
<dbReference type="RefSeq" id="XP_040771125.1">
    <property type="nucleotide sequence ID" value="XM_040918011.1"/>
</dbReference>
<reference evidence="1" key="1">
    <citation type="journal article" date="2020" name="Phytopathology">
        <title>Genome sequence of the chestnut blight fungus Cryphonectria parasitica EP155: A fundamental resource for an archetypical invasive plant pathogen.</title>
        <authorList>
            <person name="Crouch J.A."/>
            <person name="Dawe A."/>
            <person name="Aerts A."/>
            <person name="Barry K."/>
            <person name="Churchill A.C.L."/>
            <person name="Grimwood J."/>
            <person name="Hillman B."/>
            <person name="Milgroom M.G."/>
            <person name="Pangilinan J."/>
            <person name="Smith M."/>
            <person name="Salamov A."/>
            <person name="Schmutz J."/>
            <person name="Yadav J."/>
            <person name="Grigoriev I.V."/>
            <person name="Nuss D."/>
        </authorList>
    </citation>
    <scope>NUCLEOTIDE SEQUENCE</scope>
    <source>
        <strain evidence="1">EP155</strain>
    </source>
</reference>
<evidence type="ECO:0000313" key="2">
    <source>
        <dbReference type="Proteomes" id="UP000803844"/>
    </source>
</evidence>